<dbReference type="Gene3D" id="3.40.50.150">
    <property type="entry name" value="Vaccinia Virus protein VP39"/>
    <property type="match status" value="1"/>
</dbReference>
<accession>D7CRV0</accession>
<dbReference type="GO" id="GO:0070475">
    <property type="term" value="P:rRNA base methylation"/>
    <property type="evidence" value="ECO:0007669"/>
    <property type="project" value="TreeGrafter"/>
</dbReference>
<dbReference type="AlphaFoldDB" id="D7CRV0"/>
<reference evidence="8" key="1">
    <citation type="submission" date="2010-05" db="EMBL/GenBank/DDBJ databases">
        <title>The complete genome of Truepera radiovictris DSM 17093.</title>
        <authorList>
            <consortium name="US DOE Joint Genome Institute (JGI-PGF)"/>
            <person name="Lucas S."/>
            <person name="Copeland A."/>
            <person name="Lapidus A."/>
            <person name="Glavina del Rio T."/>
            <person name="Dalin E."/>
            <person name="Tice H."/>
            <person name="Bruce D."/>
            <person name="Goodwin L."/>
            <person name="Pitluck S."/>
            <person name="Kyrpides N."/>
            <person name="Mavromatis K."/>
            <person name="Ovchinnikova G."/>
            <person name="Munk A.C."/>
            <person name="Detter J.C."/>
            <person name="Han C."/>
            <person name="Tapia R."/>
            <person name="Land M."/>
            <person name="Hauser L."/>
            <person name="Markowitz V."/>
            <person name="Cheng J.-F."/>
            <person name="Hugenholtz P."/>
            <person name="Woyke T."/>
            <person name="Wu D."/>
            <person name="Tindall B."/>
            <person name="Pomrenke H.G."/>
            <person name="Brambilla E."/>
            <person name="Klenk H.-P."/>
            <person name="Eisen J.A."/>
        </authorList>
    </citation>
    <scope>NUCLEOTIDE SEQUENCE [LARGE SCALE GENOMIC DNA]</scope>
    <source>
        <strain evidence="8">DSM 17093 / CIP 108686 / LMG 22925 / RQ-24</strain>
    </source>
</reference>
<evidence type="ECO:0000256" key="2">
    <source>
        <dbReference type="ARBA" id="ARBA00022679"/>
    </source>
</evidence>
<feature type="binding site" evidence="4">
    <location>
        <position position="353"/>
    </location>
    <ligand>
        <name>S-adenosyl-L-methionine</name>
        <dbReference type="ChEBI" id="CHEBI:59789"/>
    </ligand>
</feature>
<feature type="binding site" evidence="4">
    <location>
        <position position="310"/>
    </location>
    <ligand>
        <name>S-adenosyl-L-methionine</name>
        <dbReference type="ChEBI" id="CHEBI:59789"/>
    </ligand>
</feature>
<protein>
    <submittedName>
        <fullName evidence="7">(Uracil-5)-methyltransferase</fullName>
    </submittedName>
</protein>
<keyword evidence="2 4" id="KW-0808">Transferase</keyword>
<dbReference type="KEGG" id="tra:Trad_2165"/>
<dbReference type="InterPro" id="IPR029063">
    <property type="entry name" value="SAM-dependent_MTases_sf"/>
</dbReference>
<dbReference type="PANTHER" id="PTHR11061">
    <property type="entry name" value="RNA M5U METHYLTRANSFERASE"/>
    <property type="match status" value="1"/>
</dbReference>
<evidence type="ECO:0000313" key="7">
    <source>
        <dbReference type="EMBL" id="ADI15278.1"/>
    </source>
</evidence>
<dbReference type="Gene3D" id="2.40.50.140">
    <property type="entry name" value="Nucleic acid-binding proteins"/>
    <property type="match status" value="1"/>
</dbReference>
<dbReference type="CDD" id="cd02440">
    <property type="entry name" value="AdoMet_MTases"/>
    <property type="match status" value="1"/>
</dbReference>
<feature type="active site" evidence="5">
    <location>
        <position position="380"/>
    </location>
</feature>
<dbReference type="Pfam" id="PF05958">
    <property type="entry name" value="tRNA_U5-meth_tr"/>
    <property type="match status" value="1"/>
</dbReference>
<dbReference type="PROSITE" id="PS01230">
    <property type="entry name" value="TRMA_1"/>
    <property type="match status" value="1"/>
</dbReference>
<dbReference type="STRING" id="649638.Trad_2165"/>
<sequence length="424" mass="45133">MLLRLEKMVHGGVALARLSGGRLALVRGGLPGERVKVELKERAGVLQGVVTEVVDASPHRTQPSEHPGLDYSHIAYAHQLELKREVVKDALSRALKPTELPSVLPVVAAPAPWGYRHAVQPAVARGGPLTDGAALGYRRPESHEVVPLGCDPVATPALNGAWSRVQALGLPKGVRELAFRTNDAGETLLCLIASASARNYLSAAHELLGEAPEGGRVVGVAYAPFDPRGRFRSGTERLAGARVIRQRYGPFDLSVSATGFAQPNPAAASRLYAELARWAGEGRFALDLYAGGGAIGMHLAASFERVVALELDRSSVVRGARDAARLGLANLEFRQGDARRLGALPEAELICVNPPRAGLAKGTRAALSASAATRLLYVSCDVATFSRDAAQLCAAGWRLTRLEPFDFYPQTHHLELLAAFERGA</sequence>
<dbReference type="OrthoDB" id="9804590at2"/>
<dbReference type="SUPFAM" id="SSF53335">
    <property type="entry name" value="S-adenosyl-L-methionine-dependent methyltransferases"/>
    <property type="match status" value="1"/>
</dbReference>
<dbReference type="EMBL" id="CP002049">
    <property type="protein sequence ID" value="ADI15278.1"/>
    <property type="molecule type" value="Genomic_DNA"/>
</dbReference>
<dbReference type="InterPro" id="IPR012340">
    <property type="entry name" value="NA-bd_OB-fold"/>
</dbReference>
<dbReference type="GO" id="GO:0070041">
    <property type="term" value="F:rRNA (uridine-C5-)-methyltransferase activity"/>
    <property type="evidence" value="ECO:0007669"/>
    <property type="project" value="TreeGrafter"/>
</dbReference>
<dbReference type="InterPro" id="IPR010280">
    <property type="entry name" value="U5_MeTrfase_fam"/>
</dbReference>
<keyword evidence="8" id="KW-1185">Reference proteome</keyword>
<keyword evidence="1 4" id="KW-0489">Methyltransferase</keyword>
<dbReference type="InterPro" id="IPR002792">
    <property type="entry name" value="TRAM_dom"/>
</dbReference>
<feature type="domain" description="TRAM" evidence="6">
    <location>
        <begin position="1"/>
        <end position="52"/>
    </location>
</feature>
<keyword evidence="3 4" id="KW-0949">S-adenosyl-L-methionine</keyword>
<proteinExistence type="inferred from homology"/>
<evidence type="ECO:0000256" key="5">
    <source>
        <dbReference type="PROSITE-ProRule" id="PRU10015"/>
    </source>
</evidence>
<evidence type="ECO:0000256" key="3">
    <source>
        <dbReference type="ARBA" id="ARBA00022691"/>
    </source>
</evidence>
<comment type="similarity">
    <text evidence="4">Belongs to the class I-like SAM-binding methyltransferase superfamily. RNA M5U methyltransferase family.</text>
</comment>
<dbReference type="PANTHER" id="PTHR11061:SF30">
    <property type="entry name" value="TRNA (URACIL(54)-C(5))-METHYLTRANSFERASE"/>
    <property type="match status" value="1"/>
</dbReference>
<dbReference type="eggNOG" id="COG2265">
    <property type="taxonomic scope" value="Bacteria"/>
</dbReference>
<feature type="binding site" evidence="4">
    <location>
        <position position="262"/>
    </location>
    <ligand>
        <name>S-adenosyl-L-methionine</name>
        <dbReference type="ChEBI" id="CHEBI:59789"/>
    </ligand>
</feature>
<dbReference type="PROSITE" id="PS51687">
    <property type="entry name" value="SAM_MT_RNA_M5U"/>
    <property type="match status" value="1"/>
</dbReference>
<dbReference type="InterPro" id="IPR030390">
    <property type="entry name" value="MeTrfase_TrmA_AS"/>
</dbReference>
<dbReference type="HOGENOM" id="CLU_014689_7_0_0"/>
<dbReference type="Proteomes" id="UP000000379">
    <property type="component" value="Chromosome"/>
</dbReference>
<reference evidence="7 8" key="2">
    <citation type="journal article" date="2011" name="Stand. Genomic Sci.">
        <title>Complete genome sequence of Truepera radiovictrix type strain (RQ-24).</title>
        <authorList>
            <person name="Ivanova N."/>
            <person name="Rohde C."/>
            <person name="Munk C."/>
            <person name="Nolan M."/>
            <person name="Lucas S."/>
            <person name="Del Rio T.G."/>
            <person name="Tice H."/>
            <person name="Deshpande S."/>
            <person name="Cheng J.F."/>
            <person name="Tapia R."/>
            <person name="Han C."/>
            <person name="Goodwin L."/>
            <person name="Pitluck S."/>
            <person name="Liolios K."/>
            <person name="Mavromatis K."/>
            <person name="Mikhailova N."/>
            <person name="Pati A."/>
            <person name="Chen A."/>
            <person name="Palaniappan K."/>
            <person name="Land M."/>
            <person name="Hauser L."/>
            <person name="Chang Y.J."/>
            <person name="Jeffries C.D."/>
            <person name="Brambilla E."/>
            <person name="Rohde M."/>
            <person name="Goker M."/>
            <person name="Tindall B.J."/>
            <person name="Woyke T."/>
            <person name="Bristow J."/>
            <person name="Eisen J.A."/>
            <person name="Markowitz V."/>
            <person name="Hugenholtz P."/>
            <person name="Kyrpides N.C."/>
            <person name="Klenk H.P."/>
            <person name="Lapidus A."/>
        </authorList>
    </citation>
    <scope>NUCLEOTIDE SEQUENCE [LARGE SCALE GENOMIC DNA]</scope>
    <source>
        <strain evidence="8">DSM 17093 / CIP 108686 / LMG 22925 / RQ-24</strain>
    </source>
</reference>
<evidence type="ECO:0000313" key="8">
    <source>
        <dbReference type="Proteomes" id="UP000000379"/>
    </source>
</evidence>
<name>D7CRV0_TRURR</name>
<feature type="active site" description="Nucleophile" evidence="4">
    <location>
        <position position="380"/>
    </location>
</feature>
<evidence type="ECO:0000259" key="6">
    <source>
        <dbReference type="PROSITE" id="PS50926"/>
    </source>
</evidence>
<dbReference type="RefSeq" id="WP_013178642.1">
    <property type="nucleotide sequence ID" value="NC_014221.1"/>
</dbReference>
<dbReference type="PROSITE" id="PS50926">
    <property type="entry name" value="TRAM"/>
    <property type="match status" value="1"/>
</dbReference>
<feature type="binding site" evidence="4">
    <location>
        <position position="289"/>
    </location>
    <ligand>
        <name>S-adenosyl-L-methionine</name>
        <dbReference type="ChEBI" id="CHEBI:59789"/>
    </ligand>
</feature>
<evidence type="ECO:0000256" key="4">
    <source>
        <dbReference type="PROSITE-ProRule" id="PRU01024"/>
    </source>
</evidence>
<organism evidence="7 8">
    <name type="scientific">Truepera radiovictrix (strain DSM 17093 / CIP 108686 / LMG 22925 / RQ-24)</name>
    <dbReference type="NCBI Taxonomy" id="649638"/>
    <lineage>
        <taxon>Bacteria</taxon>
        <taxon>Thermotogati</taxon>
        <taxon>Deinococcota</taxon>
        <taxon>Deinococci</taxon>
        <taxon>Trueperales</taxon>
        <taxon>Trueperaceae</taxon>
        <taxon>Truepera</taxon>
    </lineage>
</organism>
<dbReference type="Gene3D" id="2.40.50.1070">
    <property type="match status" value="1"/>
</dbReference>
<evidence type="ECO:0000256" key="1">
    <source>
        <dbReference type="ARBA" id="ARBA00022603"/>
    </source>
</evidence>
<gene>
    <name evidence="7" type="ordered locus">Trad_2165</name>
</gene>